<sequence>MCVDMLGEGFDLPELKIAGVHDGFASVAVTLHFVGRFARARDDLGIATVIANTDQDRVDRALAKLYAEEADWNILVSTINADRVGREMGRAEVLAGFTGELREVPLQTIEPTMSTLVFRAKQCENWDPHRIEDVAPAGSFIGMKLNQKERIAVCVLRHEKIAKWTTSAMATDVVWELVLAHWDENAGLLYLTGTGGSASDDLAKAICGDQTTRIRDQAVFRCFHDFNQLVIRNLGMTHRQGAGTRYSMLMGIDVSDGIDSLMRSERIQNNISVPGLKTANPGH</sequence>
<reference evidence="1 2" key="1">
    <citation type="submission" date="2024-06" db="EMBL/GenBank/DDBJ databases">
        <title>Genomic Encyclopedia of Type Strains, Phase IV (KMG-IV): sequencing the most valuable type-strain genomes for metagenomic binning, comparative biology and taxonomic classification.</title>
        <authorList>
            <person name="Goeker M."/>
        </authorList>
    </citation>
    <scope>NUCLEOTIDE SEQUENCE [LARGE SCALE GENOMIC DNA]</scope>
    <source>
        <strain evidence="1 2">DSM 105042</strain>
    </source>
</reference>
<accession>A0ABV2H6G1</accession>
<dbReference type="InterPro" id="IPR027417">
    <property type="entry name" value="P-loop_NTPase"/>
</dbReference>
<organism evidence="1 2">
    <name type="scientific">Pseudorhizobium tarimense</name>
    <dbReference type="NCBI Taxonomy" id="1079109"/>
    <lineage>
        <taxon>Bacteria</taxon>
        <taxon>Pseudomonadati</taxon>
        <taxon>Pseudomonadota</taxon>
        <taxon>Alphaproteobacteria</taxon>
        <taxon>Hyphomicrobiales</taxon>
        <taxon>Rhizobiaceae</taxon>
        <taxon>Rhizobium/Agrobacterium group</taxon>
        <taxon>Pseudorhizobium</taxon>
    </lineage>
</organism>
<dbReference type="SUPFAM" id="SSF52540">
    <property type="entry name" value="P-loop containing nucleoside triphosphate hydrolases"/>
    <property type="match status" value="1"/>
</dbReference>
<evidence type="ECO:0008006" key="3">
    <source>
        <dbReference type="Google" id="ProtNLM"/>
    </source>
</evidence>
<dbReference type="EMBL" id="JBEPLJ010000008">
    <property type="protein sequence ID" value="MET3586131.1"/>
    <property type="molecule type" value="Genomic_DNA"/>
</dbReference>
<dbReference type="Proteomes" id="UP001549031">
    <property type="component" value="Unassembled WGS sequence"/>
</dbReference>
<protein>
    <recommendedName>
        <fullName evidence="3">Helicase C-terminal domain-containing protein</fullName>
    </recommendedName>
</protein>
<comment type="caution">
    <text evidence="1">The sequence shown here is derived from an EMBL/GenBank/DDBJ whole genome shotgun (WGS) entry which is preliminary data.</text>
</comment>
<proteinExistence type="predicted"/>
<keyword evidence="2" id="KW-1185">Reference proteome</keyword>
<name>A0ABV2H6G1_9HYPH</name>
<gene>
    <name evidence="1" type="ORF">ABID21_002248</name>
</gene>
<evidence type="ECO:0000313" key="2">
    <source>
        <dbReference type="Proteomes" id="UP001549031"/>
    </source>
</evidence>
<evidence type="ECO:0000313" key="1">
    <source>
        <dbReference type="EMBL" id="MET3586131.1"/>
    </source>
</evidence>
<dbReference type="Gene3D" id="3.40.50.300">
    <property type="entry name" value="P-loop containing nucleotide triphosphate hydrolases"/>
    <property type="match status" value="1"/>
</dbReference>